<proteinExistence type="predicted"/>
<dbReference type="InterPro" id="IPR004276">
    <property type="entry name" value="GlycoTrans_28_N"/>
</dbReference>
<name>L7KKQ3_9ACTN</name>
<dbReference type="EMBL" id="BANR01000006">
    <property type="protein sequence ID" value="GAC48517.1"/>
    <property type="molecule type" value="Genomic_DNA"/>
</dbReference>
<dbReference type="GO" id="GO:0016758">
    <property type="term" value="F:hexosyltransferase activity"/>
    <property type="evidence" value="ECO:0007669"/>
    <property type="project" value="InterPro"/>
</dbReference>
<dbReference type="GO" id="GO:0008194">
    <property type="term" value="F:UDP-glycosyltransferase activity"/>
    <property type="evidence" value="ECO:0007669"/>
    <property type="project" value="InterPro"/>
</dbReference>
<keyword evidence="4" id="KW-1185">Reference proteome</keyword>
<organism evidence="3 4">
    <name type="scientific">Gordonia aichiensis NBRC 108223</name>
    <dbReference type="NCBI Taxonomy" id="1220583"/>
    <lineage>
        <taxon>Bacteria</taxon>
        <taxon>Bacillati</taxon>
        <taxon>Actinomycetota</taxon>
        <taxon>Actinomycetes</taxon>
        <taxon>Mycobacteriales</taxon>
        <taxon>Gordoniaceae</taxon>
        <taxon>Gordonia</taxon>
    </lineage>
</organism>
<evidence type="ECO:0000313" key="4">
    <source>
        <dbReference type="Proteomes" id="UP000010988"/>
    </source>
</evidence>
<dbReference type="STRING" id="1220583.GOACH_06_00140"/>
<dbReference type="AlphaFoldDB" id="L7KKQ3"/>
<dbReference type="PANTHER" id="PTHR48050">
    <property type="entry name" value="STEROL 3-BETA-GLUCOSYLTRANSFERASE"/>
    <property type="match status" value="1"/>
</dbReference>
<dbReference type="FunFam" id="3.40.50.2000:FF:000009">
    <property type="entry name" value="Sterol 3-beta-glucosyltransferase UGT80A2"/>
    <property type="match status" value="1"/>
</dbReference>
<feature type="domain" description="Glycosyltransferase family 28 N-terminal" evidence="1">
    <location>
        <begin position="5"/>
        <end position="62"/>
    </location>
</feature>
<dbReference type="Gene3D" id="3.40.50.2000">
    <property type="entry name" value="Glycogen Phosphorylase B"/>
    <property type="match status" value="2"/>
</dbReference>
<evidence type="ECO:0000259" key="1">
    <source>
        <dbReference type="Pfam" id="PF03033"/>
    </source>
</evidence>
<dbReference type="Pfam" id="PF03033">
    <property type="entry name" value="Glyco_transf_28"/>
    <property type="match status" value="1"/>
</dbReference>
<evidence type="ECO:0000259" key="2">
    <source>
        <dbReference type="Pfam" id="PF06722"/>
    </source>
</evidence>
<dbReference type="GO" id="GO:0033072">
    <property type="term" value="P:vancomycin biosynthetic process"/>
    <property type="evidence" value="ECO:0007669"/>
    <property type="project" value="UniProtKB-ARBA"/>
</dbReference>
<accession>L7KKQ3</accession>
<keyword evidence="3" id="KW-0808">Transferase</keyword>
<dbReference type="Pfam" id="PF06722">
    <property type="entry name" value="EryCIII-like_C"/>
    <property type="match status" value="1"/>
</dbReference>
<comment type="caution">
    <text evidence="3">The sequence shown here is derived from an EMBL/GenBank/DDBJ whole genome shotgun (WGS) entry which is preliminary data.</text>
</comment>
<dbReference type="PANTHER" id="PTHR48050:SF13">
    <property type="entry name" value="STEROL 3-BETA-GLUCOSYLTRANSFERASE UGT80A2"/>
    <property type="match status" value="1"/>
</dbReference>
<dbReference type="CDD" id="cd03784">
    <property type="entry name" value="GT1_Gtf-like"/>
    <property type="match status" value="1"/>
</dbReference>
<dbReference type="InterPro" id="IPR002213">
    <property type="entry name" value="UDP_glucos_trans"/>
</dbReference>
<dbReference type="eggNOG" id="COG1819">
    <property type="taxonomic scope" value="Bacteria"/>
</dbReference>
<gene>
    <name evidence="3" type="ORF">GOACH_06_00140</name>
</gene>
<reference evidence="3 4" key="1">
    <citation type="submission" date="2012-12" db="EMBL/GenBank/DDBJ databases">
        <title>Whole genome shotgun sequence of Gordonia aichiensis NBRC 108223.</title>
        <authorList>
            <person name="Isaki-Nakamura S."/>
            <person name="Hosoyama A."/>
            <person name="Tsuchikane K."/>
            <person name="Ando Y."/>
            <person name="Baba S."/>
            <person name="Ohji S."/>
            <person name="Hamada M."/>
            <person name="Tamura T."/>
            <person name="Yamazoe A."/>
            <person name="Yamazaki S."/>
            <person name="Fujita N."/>
        </authorList>
    </citation>
    <scope>NUCLEOTIDE SEQUENCE [LARGE SCALE GENOMIC DNA]</scope>
    <source>
        <strain evidence="3 4">NBRC 108223</strain>
    </source>
</reference>
<dbReference type="SUPFAM" id="SSF53756">
    <property type="entry name" value="UDP-Glycosyltransferase/glycogen phosphorylase"/>
    <property type="match status" value="1"/>
</dbReference>
<sequence length="435" mass="46578">MSAHIAVVLYGSRGDVQPGLALALELQARGHRIDVAVPPNLAALSRSVGLRTVEIGLDTHAAWSSSDAEAARRSNPVARVRFALSTIRQGFTAFDDSLADAFVDPGAPLAIVDLIVAAPLCQDRCLALSERLGASLVVLRFAPMSENAVFGAIPGLTDRWSARWKRRSWRIADRLTWLATSWNENRFRRRLDLPAARGPLPRRLEHRGIVAIQAYDRALARDLEREWGPIKPIVGFLDLPAQSRAFISETGGSDEDLGEWLDAGTPPVFVTFGSMTLPDPVVTLDRIIRAVRGTGQRCLVSASDYDGAARADPDVYVVGALDHAAVLPRCAAAIHHGGAGTTGSTLRAGLPTMVCAVTAEQPFWAARVTALGVGAGWRLASMTDDDCALGVAVVTSRSTREAARDLASRMTDPREAVDAAAQICEAHLCRSLAFA</sequence>
<evidence type="ECO:0000313" key="3">
    <source>
        <dbReference type="EMBL" id="GAC48517.1"/>
    </source>
</evidence>
<dbReference type="InterPro" id="IPR050426">
    <property type="entry name" value="Glycosyltransferase_28"/>
</dbReference>
<dbReference type="Proteomes" id="UP000010988">
    <property type="component" value="Unassembled WGS sequence"/>
</dbReference>
<dbReference type="InterPro" id="IPR010610">
    <property type="entry name" value="EryCIII-like_C"/>
</dbReference>
<dbReference type="GO" id="GO:0005975">
    <property type="term" value="P:carbohydrate metabolic process"/>
    <property type="evidence" value="ECO:0007669"/>
    <property type="project" value="InterPro"/>
</dbReference>
<feature type="domain" description="Erythromycin biosynthesis protein CIII-like C-terminal" evidence="2">
    <location>
        <begin position="310"/>
        <end position="411"/>
    </location>
</feature>
<protein>
    <submittedName>
        <fullName evidence="3">Putative glycosyltransferase</fullName>
    </submittedName>
</protein>